<evidence type="ECO:0000313" key="3">
    <source>
        <dbReference type="Proteomes" id="UP000501179"/>
    </source>
</evidence>
<dbReference type="EMBL" id="CP050177">
    <property type="protein sequence ID" value="QIQ01258.1"/>
    <property type="molecule type" value="Genomic_DNA"/>
</dbReference>
<sequence>MNVRRLVATAAATTALVAGSVMLAPASQATVASCYGDASSYSKPAGTFWLPAGRTFTTSSSCTDINIRSNTNRYVKVCFETNGSLNCQANYTLTTAGQWTTVATNVNDGVQFAFEFRSDALSNGSWAA</sequence>
<gene>
    <name evidence="2" type="ORF">HA039_02160</name>
</gene>
<protein>
    <submittedName>
        <fullName evidence="2">Uncharacterized protein</fullName>
    </submittedName>
</protein>
<organism evidence="2 3">
    <name type="scientific">Streptomyces liangshanensis</name>
    <dbReference type="NCBI Taxonomy" id="2717324"/>
    <lineage>
        <taxon>Bacteria</taxon>
        <taxon>Bacillati</taxon>
        <taxon>Actinomycetota</taxon>
        <taxon>Actinomycetes</taxon>
        <taxon>Kitasatosporales</taxon>
        <taxon>Streptomycetaceae</taxon>
        <taxon>Streptomyces</taxon>
    </lineage>
</organism>
<dbReference type="PROSITE" id="PS51257">
    <property type="entry name" value="PROKAR_LIPOPROTEIN"/>
    <property type="match status" value="1"/>
</dbReference>
<feature type="signal peptide" evidence="1">
    <location>
        <begin position="1"/>
        <end position="23"/>
    </location>
</feature>
<evidence type="ECO:0000256" key="1">
    <source>
        <dbReference type="SAM" id="SignalP"/>
    </source>
</evidence>
<dbReference type="KEGG" id="slia:HA039_02160"/>
<keyword evidence="3" id="KW-1185">Reference proteome</keyword>
<accession>A0A6G9GSN6</accession>
<proteinExistence type="predicted"/>
<name>A0A6G9GSN6_9ACTN</name>
<feature type="chain" id="PRO_5038743484" evidence="1">
    <location>
        <begin position="24"/>
        <end position="128"/>
    </location>
</feature>
<dbReference type="AlphaFoldDB" id="A0A6G9GSN6"/>
<dbReference type="RefSeq" id="WP_167022910.1">
    <property type="nucleotide sequence ID" value="NZ_CP050177.1"/>
</dbReference>
<reference evidence="2 3" key="1">
    <citation type="submission" date="2020-03" db="EMBL/GenBank/DDBJ databases">
        <title>A novel species.</title>
        <authorList>
            <person name="Gao J."/>
        </authorList>
    </citation>
    <scope>NUCLEOTIDE SEQUENCE [LARGE SCALE GENOMIC DNA]</scope>
    <source>
        <strain evidence="2 3">QMT-12</strain>
    </source>
</reference>
<evidence type="ECO:0000313" key="2">
    <source>
        <dbReference type="EMBL" id="QIQ01258.1"/>
    </source>
</evidence>
<dbReference type="Proteomes" id="UP000501179">
    <property type="component" value="Chromosome"/>
</dbReference>
<keyword evidence="1" id="KW-0732">Signal</keyword>